<dbReference type="GO" id="GO:0009338">
    <property type="term" value="C:exodeoxyribonuclease V complex"/>
    <property type="evidence" value="ECO:0007669"/>
    <property type="project" value="TreeGrafter"/>
</dbReference>
<dbReference type="Pfam" id="PF13604">
    <property type="entry name" value="AAA_30"/>
    <property type="match status" value="1"/>
</dbReference>
<keyword evidence="3 7" id="KW-0347">Helicase</keyword>
<feature type="binding site" evidence="3">
    <location>
        <begin position="369"/>
        <end position="373"/>
    </location>
    <ligand>
        <name>ATP</name>
        <dbReference type="ChEBI" id="CHEBI:30616"/>
    </ligand>
</feature>
<keyword evidence="3" id="KW-0413">Isomerase</keyword>
<sequence>MDQQNSLDLFSEQGKYVKGRPIVTIFHNESNLYTVARIRVDETNEPYEDREAVVTGYFPKLHDQEAYMFFGEFKDHPKFGLQFQATHFRKDIPQSKQGVVAYLSSEIFKGIGKKTAESIVDVLGENAISKILNEPSLLDSIPKLAPDKAKMLYDTLMEHQGLEQVMVALNQYGFGPQLSMRIFQVYKETTLEVIQRNPYRLVEDIEGIGFGRADELGYQLGISGNHPDRIKAACLYTLESESIQAGHVYLEARELLERVKALLEENQRDRIEYEDISTELVKLEEEGKVAGEGQRAYLPSLYYSEKGLVTNMKRILEQKEFSSQFPESEFLLALGELEERLGVEYAPSQKEAIQTAIQSPMMILTGGPGTGKTTVIKGIVELYAELHGFSLDPKDHLKKDEPFPILLAAPTGRAAKRMSESTGLPAVTIHRLLGFNGSEGFSHDEEAVLEGKILIVDETSMVDTWLAHQLFKALPDNIQVILVGDEDQLPSVGPGQVLKDLLRSERIPTVRLTDIYRQAEGSSIIRLAHEIKNGRLPQDLAAQQPDRSFIKCNGHQLAQVVEKVAANARKKGYHPRDIQVLAPMYKGPAGIDRLNVVLQELFNPNPDGTRKELAFGDVKYRIGDKVLQLVNQPESNVFNGDIGEIVSIFYAKENTEKQDMVIISFDGIEVTYTRQDLNQITHAYCCSVHKAQGSEFPIVIMPITRSYYRMLRRNLIYTAITRSKQFLILCGEEDAFRLGVERNDEQTRQTTLANRLIETIEEPVKDSLGEKTALPGDRKNSSVEVEKPSTKDKPAVKGSSLEEILKKTDPLIGMENVSPYDFM</sequence>
<dbReference type="NCBIfam" id="TIGR01448">
    <property type="entry name" value="recD_rel"/>
    <property type="match status" value="1"/>
</dbReference>
<feature type="compositionally biased region" description="Basic and acidic residues" evidence="5">
    <location>
        <begin position="776"/>
        <end position="795"/>
    </location>
</feature>
<dbReference type="InterPro" id="IPR050534">
    <property type="entry name" value="Coronavir_polyprotein_1ab"/>
</dbReference>
<dbReference type="HAMAP" id="MF_01488">
    <property type="entry name" value="RecD2"/>
    <property type="match status" value="1"/>
</dbReference>
<comment type="similarity">
    <text evidence="3">Belongs to the RecD family. RecD2 subfamily.</text>
</comment>
<organism evidence="7 8">
    <name type="scientific">Neobacillus notoginsengisoli</name>
    <dbReference type="NCBI Taxonomy" id="1578198"/>
    <lineage>
        <taxon>Bacteria</taxon>
        <taxon>Bacillati</taxon>
        <taxon>Bacillota</taxon>
        <taxon>Bacilli</taxon>
        <taxon>Bacillales</taxon>
        <taxon>Bacillaceae</taxon>
        <taxon>Neobacillus</taxon>
    </lineage>
</organism>
<proteinExistence type="inferred from homology"/>
<keyword evidence="1 3" id="KW-0547">Nucleotide-binding</keyword>
<dbReference type="OrthoDB" id="9803432at2"/>
<keyword evidence="8" id="KW-1185">Reference proteome</keyword>
<evidence type="ECO:0000256" key="2">
    <source>
        <dbReference type="ARBA" id="ARBA00022840"/>
    </source>
</evidence>
<dbReference type="Gene3D" id="2.30.30.940">
    <property type="match status" value="1"/>
</dbReference>
<name>A0A417YTT5_9BACI</name>
<dbReference type="GO" id="GO:0017116">
    <property type="term" value="F:single-stranded DNA helicase activity"/>
    <property type="evidence" value="ECO:0007669"/>
    <property type="project" value="TreeGrafter"/>
</dbReference>
<evidence type="ECO:0000256" key="5">
    <source>
        <dbReference type="SAM" id="MobiDB-lite"/>
    </source>
</evidence>
<dbReference type="Pfam" id="PF14490">
    <property type="entry name" value="HHH_RecD2"/>
    <property type="match status" value="1"/>
</dbReference>
<dbReference type="InterPro" id="IPR003593">
    <property type="entry name" value="AAA+_ATPase"/>
</dbReference>
<comment type="caution">
    <text evidence="7">The sequence shown here is derived from an EMBL/GenBank/DDBJ whole genome shotgun (WGS) entry which is preliminary data.</text>
</comment>
<feature type="region of interest" description="Disordered" evidence="5">
    <location>
        <begin position="767"/>
        <end position="800"/>
    </location>
</feature>
<keyword evidence="4" id="KW-0175">Coiled coil</keyword>
<dbReference type="InterPro" id="IPR041451">
    <property type="entry name" value="RecD2_SH13"/>
</dbReference>
<dbReference type="EC" id="5.6.2.3" evidence="3"/>
<dbReference type="Gene3D" id="3.40.50.300">
    <property type="entry name" value="P-loop containing nucleotide triphosphate hydrolases"/>
    <property type="match status" value="2"/>
</dbReference>
<evidence type="ECO:0000256" key="3">
    <source>
        <dbReference type="HAMAP-Rule" id="MF_01488"/>
    </source>
</evidence>
<dbReference type="CDD" id="cd17933">
    <property type="entry name" value="DEXSc_RecD-like"/>
    <property type="match status" value="1"/>
</dbReference>
<gene>
    <name evidence="3" type="primary">recD2</name>
    <name evidence="7" type="ORF">D1B31_10340</name>
</gene>
<dbReference type="SUPFAM" id="SSF52540">
    <property type="entry name" value="P-loop containing nucleoside triphosphate hydrolases"/>
    <property type="match status" value="1"/>
</dbReference>
<dbReference type="Pfam" id="PF23139">
    <property type="entry name" value="OB_YrrC"/>
    <property type="match status" value="1"/>
</dbReference>
<dbReference type="Pfam" id="PF13538">
    <property type="entry name" value="UvrD_C_2"/>
    <property type="match status" value="1"/>
</dbReference>
<reference evidence="7 8" key="1">
    <citation type="journal article" date="2017" name="Int. J. Syst. Evol. Microbiol.">
        <title>Bacillus notoginsengisoli sp. nov., a novel bacterium isolated from the rhizosphere of Panax notoginseng.</title>
        <authorList>
            <person name="Zhang M.Y."/>
            <person name="Cheng J."/>
            <person name="Cai Y."/>
            <person name="Zhang T.Y."/>
            <person name="Wu Y.Y."/>
            <person name="Manikprabhu D."/>
            <person name="Li W.J."/>
            <person name="Zhang Y.X."/>
        </authorList>
    </citation>
    <scope>NUCLEOTIDE SEQUENCE [LARGE SCALE GENOMIC DNA]</scope>
    <source>
        <strain evidence="7 8">JCM 30743</strain>
    </source>
</reference>
<evidence type="ECO:0000259" key="6">
    <source>
        <dbReference type="SMART" id="SM00382"/>
    </source>
</evidence>
<dbReference type="AlphaFoldDB" id="A0A417YTT5"/>
<dbReference type="InterPro" id="IPR006345">
    <property type="entry name" value="RecD2"/>
</dbReference>
<dbReference type="Pfam" id="PF18335">
    <property type="entry name" value="SH3_13"/>
    <property type="match status" value="1"/>
</dbReference>
<dbReference type="InterPro" id="IPR055446">
    <property type="entry name" value="RecD2_N_OB"/>
</dbReference>
<dbReference type="InterPro" id="IPR029493">
    <property type="entry name" value="RecD2-like_HHH"/>
</dbReference>
<evidence type="ECO:0000313" key="7">
    <source>
        <dbReference type="EMBL" id="RHW40593.1"/>
    </source>
</evidence>
<evidence type="ECO:0000256" key="4">
    <source>
        <dbReference type="SAM" id="Coils"/>
    </source>
</evidence>
<keyword evidence="3" id="KW-0238">DNA-binding</keyword>
<dbReference type="Proteomes" id="UP000284416">
    <property type="component" value="Unassembled WGS sequence"/>
</dbReference>
<dbReference type="CDD" id="cd18809">
    <property type="entry name" value="SF1_C_RecD"/>
    <property type="match status" value="1"/>
</dbReference>
<evidence type="ECO:0000313" key="8">
    <source>
        <dbReference type="Proteomes" id="UP000284416"/>
    </source>
</evidence>
<accession>A0A417YTT5</accession>
<dbReference type="InterPro" id="IPR027417">
    <property type="entry name" value="P-loop_NTPase"/>
</dbReference>
<protein>
    <recommendedName>
        <fullName evidence="3">ATP-dependent RecD2 DNA helicase</fullName>
        <ecNumber evidence="3">5.6.2.3</ecNumber>
    </recommendedName>
    <alternativeName>
        <fullName evidence="3">DNA 5'-3' helicase subunit RecD2</fullName>
    </alternativeName>
</protein>
<evidence type="ECO:0000256" key="1">
    <source>
        <dbReference type="ARBA" id="ARBA00022741"/>
    </source>
</evidence>
<feature type="domain" description="AAA+ ATPase" evidence="6">
    <location>
        <begin position="358"/>
        <end position="513"/>
    </location>
</feature>
<comment type="catalytic activity">
    <reaction evidence="3">
        <text>ATP + H2O = ADP + phosphate + H(+)</text>
        <dbReference type="Rhea" id="RHEA:13065"/>
        <dbReference type="ChEBI" id="CHEBI:15377"/>
        <dbReference type="ChEBI" id="CHEBI:15378"/>
        <dbReference type="ChEBI" id="CHEBI:30616"/>
        <dbReference type="ChEBI" id="CHEBI:43474"/>
        <dbReference type="ChEBI" id="CHEBI:456216"/>
        <dbReference type="EC" id="5.6.2.3"/>
    </reaction>
</comment>
<keyword evidence="2 3" id="KW-0067">ATP-binding</keyword>
<dbReference type="Gene3D" id="1.10.10.2220">
    <property type="match status" value="1"/>
</dbReference>
<dbReference type="SMART" id="SM00382">
    <property type="entry name" value="AAA"/>
    <property type="match status" value="1"/>
</dbReference>
<dbReference type="PANTHER" id="PTHR43788">
    <property type="entry name" value="DNA2/NAM7 HELICASE FAMILY MEMBER"/>
    <property type="match status" value="1"/>
</dbReference>
<dbReference type="GO" id="GO:0005524">
    <property type="term" value="F:ATP binding"/>
    <property type="evidence" value="ECO:0007669"/>
    <property type="project" value="UniProtKB-UniRule"/>
</dbReference>
<dbReference type="RefSeq" id="WP_118920711.1">
    <property type="nucleotide sequence ID" value="NZ_QWEG01000006.1"/>
</dbReference>
<dbReference type="EMBL" id="QWEG01000006">
    <property type="protein sequence ID" value="RHW40593.1"/>
    <property type="molecule type" value="Genomic_DNA"/>
</dbReference>
<dbReference type="InterPro" id="IPR027785">
    <property type="entry name" value="UvrD-like_helicase_C"/>
</dbReference>
<dbReference type="PANTHER" id="PTHR43788:SF6">
    <property type="entry name" value="DNA HELICASE B"/>
    <property type="match status" value="1"/>
</dbReference>
<dbReference type="GO" id="GO:0016887">
    <property type="term" value="F:ATP hydrolysis activity"/>
    <property type="evidence" value="ECO:0007669"/>
    <property type="project" value="RHEA"/>
</dbReference>
<dbReference type="GO" id="GO:0003677">
    <property type="term" value="F:DNA binding"/>
    <property type="evidence" value="ECO:0007669"/>
    <property type="project" value="UniProtKB-UniRule"/>
</dbReference>
<dbReference type="GO" id="GO:0006310">
    <property type="term" value="P:DNA recombination"/>
    <property type="evidence" value="ECO:0007669"/>
    <property type="project" value="InterPro"/>
</dbReference>
<comment type="function">
    <text evidence="3">DNA-dependent ATPase and ATP-dependent 5'-3' DNA helicase. Has no activity on blunt DNA or DNA with 3'-overhangs, requires at least 10 bases of 5'-ssDNA for helicase activity.</text>
</comment>
<feature type="coiled-coil region" evidence="4">
    <location>
        <begin position="249"/>
        <end position="286"/>
    </location>
</feature>
<dbReference type="GO" id="GO:0043139">
    <property type="term" value="F:5'-3' DNA helicase activity"/>
    <property type="evidence" value="ECO:0007669"/>
    <property type="project" value="UniProtKB-UniRule"/>
</dbReference>
<keyword evidence="3" id="KW-0378">Hydrolase</keyword>